<organism evidence="1 2">
    <name type="scientific">Russula earlei</name>
    <dbReference type="NCBI Taxonomy" id="71964"/>
    <lineage>
        <taxon>Eukaryota</taxon>
        <taxon>Fungi</taxon>
        <taxon>Dikarya</taxon>
        <taxon>Basidiomycota</taxon>
        <taxon>Agaricomycotina</taxon>
        <taxon>Agaricomycetes</taxon>
        <taxon>Russulales</taxon>
        <taxon>Russulaceae</taxon>
        <taxon>Russula</taxon>
    </lineage>
</organism>
<reference evidence="1" key="1">
    <citation type="submission" date="2021-03" db="EMBL/GenBank/DDBJ databases">
        <title>Evolutionary priming and transition to the ectomycorrhizal habit in an iconic lineage of mushroom-forming fungi: is preadaptation a requirement?</title>
        <authorList>
            <consortium name="DOE Joint Genome Institute"/>
            <person name="Looney B.P."/>
            <person name="Miyauchi S."/>
            <person name="Morin E."/>
            <person name="Drula E."/>
            <person name="Courty P.E."/>
            <person name="Chicoki N."/>
            <person name="Fauchery L."/>
            <person name="Kohler A."/>
            <person name="Kuo A."/>
            <person name="LaButti K."/>
            <person name="Pangilinan J."/>
            <person name="Lipzen A."/>
            <person name="Riley R."/>
            <person name="Andreopoulos W."/>
            <person name="He G."/>
            <person name="Johnson J."/>
            <person name="Barry K.W."/>
            <person name="Grigoriev I.V."/>
            <person name="Nagy L."/>
            <person name="Hibbett D."/>
            <person name="Henrissat B."/>
            <person name="Matheny P.B."/>
            <person name="Labbe J."/>
            <person name="Martin A.F."/>
        </authorList>
    </citation>
    <scope>NUCLEOTIDE SEQUENCE</scope>
    <source>
        <strain evidence="1">BPL698</strain>
    </source>
</reference>
<gene>
    <name evidence="1" type="ORF">F5148DRAFT_243717</name>
</gene>
<name>A0ACC0U4W8_9AGAM</name>
<dbReference type="EMBL" id="JAGFNK010000178">
    <property type="protein sequence ID" value="KAI9461396.1"/>
    <property type="molecule type" value="Genomic_DNA"/>
</dbReference>
<protein>
    <submittedName>
        <fullName evidence="1">Piwi-domain-containing protein</fullName>
    </submittedName>
</protein>
<evidence type="ECO:0000313" key="2">
    <source>
        <dbReference type="Proteomes" id="UP001207468"/>
    </source>
</evidence>
<proteinExistence type="predicted"/>
<sequence length="975" mass="107679">MSQQRARGRGAPPPGPGPGRARGTSTADRASSLSRTASRGDAFGPPVPLIYSKGLPVKLDPGAHAPDELIVRLRRAFSGPERPARPGYGTLGRVVALRANFFALESMPDTIYEYIVQITPEPKSQKPRVKRRVLALFEQLPILLPFVNDIAHDSAQRLVSSKPLPEPIRGSVVFFEEGDARPPQNADKYNVEVSFHKELSTDPLKRFLTGDIANIDKVDDVDPIISALNLVMQREAAQQGWRFGRNRYFFNEKHKARIGTRTWALLGFYSSIRPGNKLALVNVNICMSAFHEPGKLSDALRAFGLASFEAIPREFMRKVKVSTRYRGFKRMMTIQRIVGVSASRQTFTCQEFGGTTSIKDFFFKKYNITLQHADDLPVIDVGSPGKPRFIPAELCDIEPGEPHLGKLGAKETSEMLRVASRRPAENSAVIMENGLKRLGYDPSTSVLQSFRIRVASQMIAIPGRELPPPSVTYGKGVPRVQNGSWNILDVKFHLGGRMRNWKVLVVRDGVETLSFRGPTDERLINFIKAFRNKCKNSGMDVGPDPPTILATDQLPQVKDDMGRRRALESISRTIEAFGAAKDISFVLCLLQKKDDYIYPGIKRLCAVKFGIRSQCLLLEKALNEKKQDQYLSNVALKVNTKLGGINHRLGGDALGWLTKEPTILVGMDVTHPGPASVPGTPSIAGVVASVDRDFVQFPASLRLQKSKQEGIADLSEMIIERLQAFRRRSNILPKRMMVFRDGVSEGQYDKVIKEELPQIFEAFKRIDPKNPRYHPTLSIVICGKRHNARFYPTDSEFADRNGNTRPGTVVDKGVSSMLDFDFYLQAHSGLQGTVKPTHYVVIYDESSLTADMVQQGVHAASYLYARATKAVSLVPPAYYADIVCEQARFWIHGFLNQGPGSDAASSTDDGGGGLGAGAGTGTETGIGDSGTRSSASASTAMRKAREAAEQRVYEAAKRMWGKGLHANLQDVMFYL</sequence>
<comment type="caution">
    <text evidence="1">The sequence shown here is derived from an EMBL/GenBank/DDBJ whole genome shotgun (WGS) entry which is preliminary data.</text>
</comment>
<accession>A0ACC0U4W8</accession>
<keyword evidence="2" id="KW-1185">Reference proteome</keyword>
<dbReference type="Proteomes" id="UP001207468">
    <property type="component" value="Unassembled WGS sequence"/>
</dbReference>
<evidence type="ECO:0000313" key="1">
    <source>
        <dbReference type="EMBL" id="KAI9461396.1"/>
    </source>
</evidence>